<evidence type="ECO:0000313" key="2">
    <source>
        <dbReference type="Proteomes" id="UP000032679"/>
    </source>
</evidence>
<dbReference type="Proteomes" id="UP000032679">
    <property type="component" value="Unassembled WGS sequence"/>
</dbReference>
<proteinExistence type="predicted"/>
<protein>
    <submittedName>
        <fullName evidence="1">Uncharacterized protein</fullName>
    </submittedName>
</protein>
<dbReference type="EMBL" id="BALE01000041">
    <property type="protein sequence ID" value="GAN55232.1"/>
    <property type="molecule type" value="Genomic_DNA"/>
</dbReference>
<evidence type="ECO:0000313" key="1">
    <source>
        <dbReference type="EMBL" id="GAN55232.1"/>
    </source>
</evidence>
<reference evidence="1 2" key="1">
    <citation type="submission" date="2012-10" db="EMBL/GenBank/DDBJ databases">
        <title>Genome sequencing of Tanticharoenia sakaeratensis NBRC 103193.</title>
        <authorList>
            <person name="Azuma Y."/>
            <person name="Hadano H."/>
            <person name="Hirakawa H."/>
            <person name="Matsushita K."/>
        </authorList>
    </citation>
    <scope>NUCLEOTIDE SEQUENCE [LARGE SCALE GENOMIC DNA]</scope>
    <source>
        <strain evidence="1 2">NBRC 103193</strain>
    </source>
</reference>
<name>A0A0D6MNF7_9PROT</name>
<dbReference type="RefSeq" id="WP_048850211.1">
    <property type="nucleotide sequence ID" value="NZ_BALE01000041.1"/>
</dbReference>
<organism evidence="1 2">
    <name type="scientific">Tanticharoenia sakaeratensis NBRC 103193</name>
    <dbReference type="NCBI Taxonomy" id="1231623"/>
    <lineage>
        <taxon>Bacteria</taxon>
        <taxon>Pseudomonadati</taxon>
        <taxon>Pseudomonadota</taxon>
        <taxon>Alphaproteobacteria</taxon>
        <taxon>Acetobacterales</taxon>
        <taxon>Acetobacteraceae</taxon>
        <taxon>Tanticharoenia</taxon>
    </lineage>
</organism>
<accession>A0A0D6MNF7</accession>
<sequence length="70" mass="8196">MLRRLLRERRAMDATALLNENARLKAENARFLDHELAHRTRIAALERALADTRAQLRAEDRVRDRAGRFS</sequence>
<dbReference type="AlphaFoldDB" id="A0A0D6MNF7"/>
<comment type="caution">
    <text evidence="1">The sequence shown here is derived from an EMBL/GenBank/DDBJ whole genome shotgun (WGS) entry which is preliminary data.</text>
</comment>
<dbReference type="STRING" id="1231623.Tasa_041_027"/>
<gene>
    <name evidence="1" type="ORF">Tasa_041_027</name>
</gene>
<keyword evidence="2" id="KW-1185">Reference proteome</keyword>